<evidence type="ECO:0000256" key="4">
    <source>
        <dbReference type="ARBA" id="ARBA00022741"/>
    </source>
</evidence>
<evidence type="ECO:0000256" key="9">
    <source>
        <dbReference type="ARBA" id="ARBA00023125"/>
    </source>
</evidence>
<dbReference type="GO" id="GO:0043138">
    <property type="term" value="F:3'-5' DNA helicase activity"/>
    <property type="evidence" value="ECO:0007669"/>
    <property type="project" value="UniProtKB-EC"/>
</dbReference>
<organism evidence="18 19">
    <name type="scientific">Guillardia theta</name>
    <name type="common">Cryptophyte</name>
    <name type="synonym">Cryptomonas phi</name>
    <dbReference type="NCBI Taxonomy" id="55529"/>
    <lineage>
        <taxon>Eukaryota</taxon>
        <taxon>Cryptophyceae</taxon>
        <taxon>Pyrenomonadales</taxon>
        <taxon>Geminigeraceae</taxon>
        <taxon>Guillardia</taxon>
    </lineage>
</organism>
<dbReference type="PRINTS" id="PR00851">
    <property type="entry name" value="XRODRMPGMNTB"/>
</dbReference>
<dbReference type="Proteomes" id="UP000242167">
    <property type="component" value="Nucleomorph 3"/>
</dbReference>
<keyword evidence="18" id="KW-0542">Nucleomorph</keyword>
<evidence type="ECO:0000256" key="2">
    <source>
        <dbReference type="ARBA" id="ARBA00004229"/>
    </source>
</evidence>
<keyword evidence="7 18" id="KW-0347">Helicase</keyword>
<dbReference type="Pfam" id="PF16203">
    <property type="entry name" value="ERCC3_RAD25_C"/>
    <property type="match status" value="1"/>
</dbReference>
<dbReference type="GO" id="GO:0009507">
    <property type="term" value="C:chloroplast"/>
    <property type="evidence" value="ECO:0007669"/>
    <property type="project" value="UniProtKB-SubCell"/>
</dbReference>
<dbReference type="GO" id="GO:0005524">
    <property type="term" value="F:ATP binding"/>
    <property type="evidence" value="ECO:0007669"/>
    <property type="project" value="UniProtKB-KW"/>
</dbReference>
<comment type="catalytic activity">
    <reaction evidence="15">
        <text>ATP + H2O = ADP + phosphate + H(+)</text>
        <dbReference type="Rhea" id="RHEA:13065"/>
        <dbReference type="ChEBI" id="CHEBI:15377"/>
        <dbReference type="ChEBI" id="CHEBI:15378"/>
        <dbReference type="ChEBI" id="CHEBI:30616"/>
        <dbReference type="ChEBI" id="CHEBI:43474"/>
        <dbReference type="ChEBI" id="CHEBI:456216"/>
        <dbReference type="EC" id="5.6.2.4"/>
    </reaction>
</comment>
<evidence type="ECO:0000256" key="8">
    <source>
        <dbReference type="ARBA" id="ARBA00022840"/>
    </source>
</evidence>
<evidence type="ECO:0000259" key="16">
    <source>
        <dbReference type="PROSITE" id="PS51192"/>
    </source>
</evidence>
<name>Q98SB9_GUITH</name>
<dbReference type="GO" id="GO:0003677">
    <property type="term" value="F:DNA binding"/>
    <property type="evidence" value="ECO:0007669"/>
    <property type="project" value="UniProtKB-KW"/>
</dbReference>
<dbReference type="PANTHER" id="PTHR11274:SF0">
    <property type="entry name" value="GENERAL TRANSCRIPTION AND DNA REPAIR FACTOR IIH HELICASE SUBUNIT XPB"/>
    <property type="match status" value="1"/>
</dbReference>
<dbReference type="FunFam" id="3.40.50.300:FF:000077">
    <property type="entry name" value="Probable DNA repair helicase RAD25"/>
    <property type="match status" value="1"/>
</dbReference>
<dbReference type="EMBL" id="AF083031">
    <property type="protein sequence ID" value="AAK39664.1"/>
    <property type="molecule type" value="Genomic_DNA"/>
</dbReference>
<dbReference type="PANTHER" id="PTHR11274">
    <property type="entry name" value="RAD25/XP-B DNA REPAIR HELICASE"/>
    <property type="match status" value="1"/>
</dbReference>
<dbReference type="GO" id="GO:0006289">
    <property type="term" value="P:nucleotide-excision repair"/>
    <property type="evidence" value="ECO:0007669"/>
    <property type="project" value="InterPro"/>
</dbReference>
<dbReference type="GO" id="GO:0016787">
    <property type="term" value="F:hydrolase activity"/>
    <property type="evidence" value="ECO:0007669"/>
    <property type="project" value="UniProtKB-KW"/>
</dbReference>
<keyword evidence="4" id="KW-0547">Nucleotide-binding</keyword>
<dbReference type="AlphaFoldDB" id="Q98SB9"/>
<feature type="domain" description="Helicase C-terminal" evidence="17">
    <location>
        <begin position="442"/>
        <end position="599"/>
    </location>
</feature>
<evidence type="ECO:0000256" key="3">
    <source>
        <dbReference type="ARBA" id="ARBA00006637"/>
    </source>
</evidence>
<reference evidence="18 19" key="1">
    <citation type="journal article" date="2001" name="Nature">
        <title>The highly reduced genome of an enslaved algal nucleus.</title>
        <authorList>
            <person name="Douglas S."/>
            <person name="Zauner S."/>
            <person name="Fraunholz M."/>
            <person name="Beaton M."/>
            <person name="Penny S."/>
            <person name="Deng L."/>
            <person name="Wu X."/>
            <person name="Reith M."/>
            <person name="Cavalier-Smith T."/>
            <person name="Maier U."/>
        </authorList>
    </citation>
    <scope>NUCLEOTIDE SEQUENCE [LARGE SCALE GENOMIC DNA]</scope>
</reference>
<dbReference type="GO" id="GO:0000112">
    <property type="term" value="C:nucleotide-excision repair factor 3 complex"/>
    <property type="evidence" value="ECO:0007669"/>
    <property type="project" value="TreeGrafter"/>
</dbReference>
<dbReference type="InterPro" id="IPR032438">
    <property type="entry name" value="ERCC3_RAD25_C"/>
</dbReference>
<dbReference type="CDD" id="cd18789">
    <property type="entry name" value="SF2_C_XPB"/>
    <property type="match status" value="1"/>
</dbReference>
<evidence type="ECO:0000256" key="11">
    <source>
        <dbReference type="ARBA" id="ARBA00023235"/>
    </source>
</evidence>
<evidence type="ECO:0000256" key="1">
    <source>
        <dbReference type="ARBA" id="ARBA00004123"/>
    </source>
</evidence>
<feature type="domain" description="Helicase ATP-binding" evidence="16">
    <location>
        <begin position="225"/>
        <end position="388"/>
    </location>
</feature>
<dbReference type="GO" id="GO:0006367">
    <property type="term" value="P:transcription initiation at RNA polymerase II promoter"/>
    <property type="evidence" value="ECO:0007669"/>
    <property type="project" value="InterPro"/>
</dbReference>
<dbReference type="RefSeq" id="XP_001713355.1">
    <property type="nucleotide sequence ID" value="XM_001713303.1"/>
</dbReference>
<dbReference type="GO" id="GO:0005675">
    <property type="term" value="C:transcription factor TFIIH holo complex"/>
    <property type="evidence" value="ECO:0007669"/>
    <property type="project" value="TreeGrafter"/>
</dbReference>
<keyword evidence="9" id="KW-0238">DNA-binding</keyword>
<evidence type="ECO:0000313" key="19">
    <source>
        <dbReference type="Proteomes" id="UP000242167"/>
    </source>
</evidence>
<evidence type="ECO:0000256" key="13">
    <source>
        <dbReference type="ARBA" id="ARBA00034617"/>
    </source>
</evidence>
<dbReference type="PROSITE" id="PS51194">
    <property type="entry name" value="HELICASE_CTER"/>
    <property type="match status" value="1"/>
</dbReference>
<keyword evidence="8" id="KW-0067">ATP-binding</keyword>
<dbReference type="Gene3D" id="3.40.50.300">
    <property type="entry name" value="P-loop containing nucleotide triphosphate hydrolases"/>
    <property type="match status" value="2"/>
</dbReference>
<dbReference type="InterPro" id="IPR001161">
    <property type="entry name" value="XPB/Ssl2"/>
</dbReference>
<dbReference type="Pfam" id="PF04851">
    <property type="entry name" value="ResIII"/>
    <property type="match status" value="1"/>
</dbReference>
<dbReference type="InterPro" id="IPR032830">
    <property type="entry name" value="XPB/Ssl2_N"/>
</dbReference>
<evidence type="ECO:0000256" key="10">
    <source>
        <dbReference type="ARBA" id="ARBA00023204"/>
    </source>
</evidence>
<geneLocation type="nucleomorph" evidence="18"/>
<dbReference type="SMART" id="SM00487">
    <property type="entry name" value="DEXDc"/>
    <property type="match status" value="1"/>
</dbReference>
<comment type="similarity">
    <text evidence="3">Belongs to the helicase family. RAD25/XPB subfamily.</text>
</comment>
<protein>
    <recommendedName>
        <fullName evidence="14">DNA 3'-5' helicase</fullName>
        <ecNumber evidence="14">5.6.2.4</ecNumber>
    </recommendedName>
</protein>
<evidence type="ECO:0000256" key="7">
    <source>
        <dbReference type="ARBA" id="ARBA00022806"/>
    </source>
</evidence>
<comment type="subcellular location">
    <subcellularLocation>
        <location evidence="1">Nucleus</location>
    </subcellularLocation>
    <subcellularLocation>
        <location evidence="2">Plastid</location>
        <location evidence="2">Chloroplast</location>
    </subcellularLocation>
</comment>
<dbReference type="SUPFAM" id="SSF52540">
    <property type="entry name" value="P-loop containing nucleoside triphosphate hydrolases"/>
    <property type="match status" value="2"/>
</dbReference>
<evidence type="ECO:0000256" key="12">
    <source>
        <dbReference type="ARBA" id="ARBA00023242"/>
    </source>
</evidence>
<accession>Q98SB9</accession>
<dbReference type="GeneID" id="857137"/>
<dbReference type="InterPro" id="IPR050615">
    <property type="entry name" value="ATP-dep_DNA_Helicase"/>
</dbReference>
<evidence type="ECO:0000256" key="14">
    <source>
        <dbReference type="ARBA" id="ARBA00034808"/>
    </source>
</evidence>
<evidence type="ECO:0000259" key="17">
    <source>
        <dbReference type="PROSITE" id="PS51194"/>
    </source>
</evidence>
<dbReference type="NCBIfam" id="TIGR00603">
    <property type="entry name" value="rad25"/>
    <property type="match status" value="1"/>
</dbReference>
<dbReference type="InterPro" id="IPR001650">
    <property type="entry name" value="Helicase_C-like"/>
</dbReference>
<proteinExistence type="inferred from homology"/>
<evidence type="ECO:0000256" key="5">
    <source>
        <dbReference type="ARBA" id="ARBA00022763"/>
    </source>
</evidence>
<gene>
    <name evidence="18" type="primary">rad25</name>
</gene>
<keyword evidence="6" id="KW-0378">Hydrolase</keyword>
<dbReference type="PIR" id="C90121">
    <property type="entry name" value="C90121"/>
</dbReference>
<keyword evidence="5" id="KW-0227">DNA damage</keyword>
<evidence type="ECO:0000313" key="18">
    <source>
        <dbReference type="EMBL" id="AAK39664.1"/>
    </source>
</evidence>
<dbReference type="EC" id="5.6.2.4" evidence="14"/>
<dbReference type="GO" id="GO:0097550">
    <property type="term" value="C:transcription preinitiation complex"/>
    <property type="evidence" value="ECO:0007669"/>
    <property type="project" value="TreeGrafter"/>
</dbReference>
<keyword evidence="11" id="KW-0413">Isomerase</keyword>
<comment type="catalytic activity">
    <reaction evidence="13">
        <text>Couples ATP hydrolysis with the unwinding of duplex DNA by translocating in the 3'-5' direction.</text>
        <dbReference type="EC" id="5.6.2.4"/>
    </reaction>
</comment>
<dbReference type="InterPro" id="IPR014001">
    <property type="entry name" value="Helicase_ATP-bd"/>
</dbReference>
<dbReference type="CDD" id="cd18029">
    <property type="entry name" value="DEXHc_XPB"/>
    <property type="match status" value="1"/>
</dbReference>
<dbReference type="PROSITE" id="PS51192">
    <property type="entry name" value="HELICASE_ATP_BIND_1"/>
    <property type="match status" value="1"/>
</dbReference>
<evidence type="ECO:0000256" key="15">
    <source>
        <dbReference type="ARBA" id="ARBA00048988"/>
    </source>
</evidence>
<keyword evidence="10" id="KW-0234">DNA repair</keyword>
<sequence>MIKHNIKPLWLFNDGYIIFETFNCFLIEIEDFLVSISEPVVRTKLIHEYVLTPYSLYAAVTSGIKSDDIIYSLKKLVKNKISKVVKNMIYYCTKLYGKIQLILHLNDYYIYLQSFKILKIFLNDKILGGNHYLIFLNNPNKISNIKFKNLDRLNYKDKSDNINCCFSFLEHTYEIEALKRRCIELDFPLLEEYDFSNDSFVPNIKIELKSNVIVRKYQEKALSKMFNKGRARSGVIVLPCGSGKTIVGISATSIIKKTTLVVCNSSVSVDQWRRQYIKWTSISSTRIKNFVSGEFAFLDSIVAEIVVTTYSMISFGGQRAKLSASLLREIKEREWGMVILDEVHVVPANIFRKVLGLLKTNCKLGLTATLLREDRKVGDIGFLIGPKLFEANWLDLEKSGFLAYAKCAEIYCKMPSEFYMNYLIQNNSTRQLLCALNPNKAKICDLLIKYHENRGDRILVFSDNVFALRSYATKIKRAFIYGATGSYERMKILKNFQDHEGETLFISRIGDTSIDLPEANVILQISSHYGSRRQEAQRLGRILRPKTKSKNAFFYSLISSSTEEIYYSSKRQQFLISQGYDFKTITNFESFNISKKLNQHESLKKTEILSQILYNNK</sequence>
<dbReference type="InterPro" id="IPR027417">
    <property type="entry name" value="P-loop_NTPase"/>
</dbReference>
<evidence type="ECO:0000256" key="6">
    <source>
        <dbReference type="ARBA" id="ARBA00022801"/>
    </source>
</evidence>
<dbReference type="InterPro" id="IPR006935">
    <property type="entry name" value="Helicase/UvrB_N"/>
</dbReference>
<dbReference type="Pfam" id="PF13625">
    <property type="entry name" value="Helicase_C_3"/>
    <property type="match status" value="1"/>
</dbReference>
<dbReference type="SMART" id="SM00490">
    <property type="entry name" value="HELICc"/>
    <property type="match status" value="1"/>
</dbReference>
<keyword evidence="12" id="KW-0539">Nucleus</keyword>